<dbReference type="GO" id="GO:0044183">
    <property type="term" value="F:protein folding chaperone"/>
    <property type="evidence" value="ECO:0007669"/>
    <property type="project" value="TreeGrafter"/>
</dbReference>
<dbReference type="NCBIfam" id="NF001033">
    <property type="entry name" value="PRK00114.1"/>
    <property type="match status" value="1"/>
</dbReference>
<feature type="disulfide bond" description="Redox-active" evidence="6">
    <location>
        <begin position="274"/>
        <end position="277"/>
    </location>
</feature>
<gene>
    <name evidence="7" type="primary">yacC</name>
    <name evidence="6" type="synonym">hslO</name>
    <name evidence="7" type="ordered locus">Aflv_0064</name>
</gene>
<protein>
    <recommendedName>
        <fullName evidence="6">33 kDa chaperonin</fullName>
    </recommendedName>
    <alternativeName>
        <fullName evidence="6">Heat shock protein 33 homolog</fullName>
        <shortName evidence="6">HSP33</shortName>
    </alternativeName>
</protein>
<dbReference type="CDD" id="cd00498">
    <property type="entry name" value="Hsp33"/>
    <property type="match status" value="1"/>
</dbReference>
<dbReference type="InterPro" id="IPR016154">
    <property type="entry name" value="Heat_shock_Hsp33_C"/>
</dbReference>
<keyword evidence="2 6" id="KW-0862">Zinc</keyword>
<dbReference type="GO" id="GO:0051082">
    <property type="term" value="F:unfolded protein binding"/>
    <property type="evidence" value="ECO:0007669"/>
    <property type="project" value="UniProtKB-UniRule"/>
</dbReference>
<sequence length="299" mass="32440">MTTMTDYLVKALAYDGQVRAYAVRTTETVREAQRRHQTWPTASAALGRAMTAGVMMGAMLKGDSQITIKIEGGGPIGHILVDSNAKGHVRGYVSNPHVHFELNANGKLDVARAVGTNGTLTVVKDLGLRDYFTGQVPLVSGELGEDFTYYFVSSEQTPSSVGVGVLVNPDYTILAAGGFILQLMPGTEEQTIADIEKNLTTIPPISKMIENGLTPEQILHALLGGEQNVKILETMPVSFVCRCSRERVADAIISLGVEEIQQMIDEEGKAEASCHFCNETYTFSAEDLEELKKLAKQND</sequence>
<evidence type="ECO:0000256" key="6">
    <source>
        <dbReference type="HAMAP-Rule" id="MF_00117"/>
    </source>
</evidence>
<dbReference type="InterPro" id="IPR000397">
    <property type="entry name" value="Heat_shock_Hsp33"/>
</dbReference>
<evidence type="ECO:0000256" key="5">
    <source>
        <dbReference type="ARBA" id="ARBA00023284"/>
    </source>
</evidence>
<accession>B7GFJ8</accession>
<comment type="similarity">
    <text evidence="6">Belongs to the HSP33 family.</text>
</comment>
<comment type="subcellular location">
    <subcellularLocation>
        <location evidence="6">Cytoplasm</location>
    </subcellularLocation>
</comment>
<evidence type="ECO:0000256" key="2">
    <source>
        <dbReference type="ARBA" id="ARBA00022833"/>
    </source>
</evidence>
<keyword evidence="5 6" id="KW-0676">Redox-active center</keyword>
<dbReference type="Gene3D" id="3.55.30.10">
    <property type="entry name" value="Hsp33 domain"/>
    <property type="match status" value="1"/>
</dbReference>
<keyword evidence="4 6" id="KW-0143">Chaperone</keyword>
<dbReference type="Proteomes" id="UP000000742">
    <property type="component" value="Chromosome"/>
</dbReference>
<comment type="PTM">
    <text evidence="6">Under oxidizing conditions two disulfide bonds are formed involving the reactive cysteines. Under reducing conditions zinc is bound to the reactive cysteines and the protein is inactive.</text>
</comment>
<dbReference type="EMBL" id="CP000922">
    <property type="protein sequence ID" value="ACJ32448.1"/>
    <property type="molecule type" value="Genomic_DNA"/>
</dbReference>
<dbReference type="PIRSF" id="PIRSF005261">
    <property type="entry name" value="Heat_shock_Hsp33"/>
    <property type="match status" value="1"/>
</dbReference>
<organism evidence="7 8">
    <name type="scientific">Anoxybacillus flavithermus (strain DSM 21510 / WK1)</name>
    <dbReference type="NCBI Taxonomy" id="491915"/>
    <lineage>
        <taxon>Bacteria</taxon>
        <taxon>Bacillati</taxon>
        <taxon>Bacillota</taxon>
        <taxon>Bacilli</taxon>
        <taxon>Bacillales</taxon>
        <taxon>Anoxybacillaceae</taxon>
        <taxon>Anoxybacillus</taxon>
    </lineage>
</organism>
<evidence type="ECO:0000256" key="4">
    <source>
        <dbReference type="ARBA" id="ARBA00023186"/>
    </source>
</evidence>
<dbReference type="HOGENOM" id="CLU_054493_1_0_9"/>
<keyword evidence="1 6" id="KW-0963">Cytoplasm</keyword>
<dbReference type="SUPFAM" id="SSF64397">
    <property type="entry name" value="Hsp33 domain"/>
    <property type="match status" value="1"/>
</dbReference>
<dbReference type="PANTHER" id="PTHR30111">
    <property type="entry name" value="33 KDA CHAPERONIN"/>
    <property type="match status" value="1"/>
</dbReference>
<dbReference type="Gene3D" id="3.90.1280.10">
    <property type="entry name" value="HSP33 redox switch-like"/>
    <property type="match status" value="1"/>
</dbReference>
<dbReference type="AlphaFoldDB" id="B7GFJ8"/>
<comment type="function">
    <text evidence="6">Redox regulated molecular chaperone. Protects both thermally unfolding and oxidatively damaged proteins from irreversible aggregation. Plays an important role in the bacterial defense system toward oxidative stress.</text>
</comment>
<dbReference type="KEGG" id="afl:Aflv_0064"/>
<keyword evidence="3 6" id="KW-1015">Disulfide bond</keyword>
<evidence type="ECO:0000313" key="8">
    <source>
        <dbReference type="Proteomes" id="UP000000742"/>
    </source>
</evidence>
<dbReference type="PANTHER" id="PTHR30111:SF1">
    <property type="entry name" value="33 KDA CHAPERONIN"/>
    <property type="match status" value="1"/>
</dbReference>
<evidence type="ECO:0000256" key="1">
    <source>
        <dbReference type="ARBA" id="ARBA00022490"/>
    </source>
</evidence>
<dbReference type="GO" id="GO:0005737">
    <property type="term" value="C:cytoplasm"/>
    <property type="evidence" value="ECO:0007669"/>
    <property type="project" value="UniProtKB-SubCell"/>
</dbReference>
<evidence type="ECO:0000256" key="3">
    <source>
        <dbReference type="ARBA" id="ARBA00023157"/>
    </source>
</evidence>
<name>B7GFJ8_ANOFW</name>
<dbReference type="InterPro" id="IPR016153">
    <property type="entry name" value="Heat_shock_Hsp33_N"/>
</dbReference>
<evidence type="ECO:0000313" key="7">
    <source>
        <dbReference type="EMBL" id="ACJ32448.1"/>
    </source>
</evidence>
<dbReference type="SUPFAM" id="SSF118352">
    <property type="entry name" value="HSP33 redox switch-like"/>
    <property type="match status" value="1"/>
</dbReference>
<feature type="disulfide bond" description="Redox-active" evidence="6">
    <location>
        <begin position="241"/>
        <end position="243"/>
    </location>
</feature>
<dbReference type="HAMAP" id="MF_00117">
    <property type="entry name" value="HslO"/>
    <property type="match status" value="1"/>
</dbReference>
<dbReference type="eggNOG" id="COG1281">
    <property type="taxonomic scope" value="Bacteria"/>
</dbReference>
<dbReference type="GO" id="GO:0042026">
    <property type="term" value="P:protein refolding"/>
    <property type="evidence" value="ECO:0007669"/>
    <property type="project" value="TreeGrafter"/>
</dbReference>
<reference evidence="7 8" key="1">
    <citation type="journal article" date="2008" name="Genome Biol.">
        <title>Encapsulated in silica: genome, proteome and physiology of the thermophilic bacterium Anoxybacillus flavithermus WK1.</title>
        <authorList>
            <person name="Saw J.H."/>
            <person name="Mountain B.W."/>
            <person name="Feng L."/>
            <person name="Omelchenko M.V."/>
            <person name="Hou S."/>
            <person name="Saito J.A."/>
            <person name="Stott M.B."/>
            <person name="Li D."/>
            <person name="Zhao G."/>
            <person name="Wu J."/>
            <person name="Galperin M.Y."/>
            <person name="Koonin E.V."/>
            <person name="Makarova K.S."/>
            <person name="Wolf Y.I."/>
            <person name="Rigden D.J."/>
            <person name="Dunfield P.F."/>
            <person name="Wang L."/>
            <person name="Alam M."/>
        </authorList>
    </citation>
    <scope>NUCLEOTIDE SEQUENCE [LARGE SCALE GENOMIC DNA]</scope>
    <source>
        <strain evidence="8">DSM 21510 / WK1</strain>
    </source>
</reference>
<proteinExistence type="inferred from homology"/>
<dbReference type="Pfam" id="PF01430">
    <property type="entry name" value="HSP33"/>
    <property type="match status" value="1"/>
</dbReference>
<dbReference type="STRING" id="491915.Aflv_0064"/>